<name>A0A396J7A1_MEDTR</name>
<reference evidence="2" key="1">
    <citation type="journal article" date="2018" name="Nat. Plants">
        <title>Whole-genome landscape of Medicago truncatula symbiotic genes.</title>
        <authorList>
            <person name="Pecrix Y."/>
            <person name="Staton S.E."/>
            <person name="Sallet E."/>
            <person name="Lelandais-Briere C."/>
            <person name="Moreau S."/>
            <person name="Carrere S."/>
            <person name="Blein T."/>
            <person name="Jardinaud M.F."/>
            <person name="Latrasse D."/>
            <person name="Zouine M."/>
            <person name="Zahm M."/>
            <person name="Kreplak J."/>
            <person name="Mayjonade B."/>
            <person name="Satge C."/>
            <person name="Perez M."/>
            <person name="Cauet S."/>
            <person name="Marande W."/>
            <person name="Chantry-Darmon C."/>
            <person name="Lopez-Roques C."/>
            <person name="Bouchez O."/>
            <person name="Berard A."/>
            <person name="Debelle F."/>
            <person name="Munos S."/>
            <person name="Bendahmane A."/>
            <person name="Berges H."/>
            <person name="Niebel A."/>
            <person name="Buitink J."/>
            <person name="Frugier F."/>
            <person name="Benhamed M."/>
            <person name="Crespi M."/>
            <person name="Gouzy J."/>
            <person name="Gamas P."/>
        </authorList>
    </citation>
    <scope>NUCLEOTIDE SEQUENCE [LARGE SCALE GENOMIC DNA]</scope>
    <source>
        <strain evidence="2">cv. Jemalong A17</strain>
    </source>
</reference>
<accession>A0A396J7A1</accession>
<evidence type="ECO:0000313" key="1">
    <source>
        <dbReference type="EMBL" id="RHN72451.1"/>
    </source>
</evidence>
<dbReference type="Proteomes" id="UP000265566">
    <property type="component" value="Chromosome 2"/>
</dbReference>
<dbReference type="EMBL" id="PSQE01000002">
    <property type="protein sequence ID" value="RHN72451.1"/>
    <property type="molecule type" value="Genomic_DNA"/>
</dbReference>
<dbReference type="Gramene" id="rna8163">
    <property type="protein sequence ID" value="RHN72451.1"/>
    <property type="gene ID" value="gene8163"/>
</dbReference>
<gene>
    <name evidence="1" type="ORF">MtrunA17_Chr2g0287791</name>
</gene>
<comment type="caution">
    <text evidence="1">The sequence shown here is derived from an EMBL/GenBank/DDBJ whole genome shotgun (WGS) entry which is preliminary data.</text>
</comment>
<proteinExistence type="predicted"/>
<protein>
    <submittedName>
        <fullName evidence="1">Uncharacterized protein</fullName>
    </submittedName>
</protein>
<dbReference type="AlphaFoldDB" id="A0A396J7A1"/>
<evidence type="ECO:0000313" key="2">
    <source>
        <dbReference type="Proteomes" id="UP000265566"/>
    </source>
</evidence>
<organism evidence="1 2">
    <name type="scientific">Medicago truncatula</name>
    <name type="common">Barrel medic</name>
    <name type="synonym">Medicago tribuloides</name>
    <dbReference type="NCBI Taxonomy" id="3880"/>
    <lineage>
        <taxon>Eukaryota</taxon>
        <taxon>Viridiplantae</taxon>
        <taxon>Streptophyta</taxon>
        <taxon>Embryophyta</taxon>
        <taxon>Tracheophyta</taxon>
        <taxon>Spermatophyta</taxon>
        <taxon>Magnoliopsida</taxon>
        <taxon>eudicotyledons</taxon>
        <taxon>Gunneridae</taxon>
        <taxon>Pentapetalae</taxon>
        <taxon>rosids</taxon>
        <taxon>fabids</taxon>
        <taxon>Fabales</taxon>
        <taxon>Fabaceae</taxon>
        <taxon>Papilionoideae</taxon>
        <taxon>50 kb inversion clade</taxon>
        <taxon>NPAAA clade</taxon>
        <taxon>Hologalegina</taxon>
        <taxon>IRL clade</taxon>
        <taxon>Trifolieae</taxon>
        <taxon>Medicago</taxon>
    </lineage>
</organism>
<sequence length="54" mass="6025">MIGTTRLVGSFYKIDFPETESFSNSVCHISFNSISTCNTNNCFSAFSLLCLFQT</sequence>